<gene>
    <name evidence="1" type="ORF">K3G42_001786</name>
</gene>
<comment type="caution">
    <text evidence="1">The sequence shown here is derived from an EMBL/GenBank/DDBJ whole genome shotgun (WGS) entry which is preliminary data.</text>
</comment>
<organism evidence="1 2">
    <name type="scientific">Sphaerodactylus townsendi</name>
    <dbReference type="NCBI Taxonomy" id="933632"/>
    <lineage>
        <taxon>Eukaryota</taxon>
        <taxon>Metazoa</taxon>
        <taxon>Chordata</taxon>
        <taxon>Craniata</taxon>
        <taxon>Vertebrata</taxon>
        <taxon>Euteleostomi</taxon>
        <taxon>Lepidosauria</taxon>
        <taxon>Squamata</taxon>
        <taxon>Bifurcata</taxon>
        <taxon>Gekkota</taxon>
        <taxon>Sphaerodactylidae</taxon>
        <taxon>Sphaerodactylus</taxon>
    </lineage>
</organism>
<name>A0ACB8FET5_9SAUR</name>
<protein>
    <submittedName>
        <fullName evidence="1">Uncharacterized protein</fullName>
    </submittedName>
</protein>
<proteinExistence type="predicted"/>
<accession>A0ACB8FET5</accession>
<evidence type="ECO:0000313" key="1">
    <source>
        <dbReference type="EMBL" id="KAH8004020.1"/>
    </source>
</evidence>
<dbReference type="EMBL" id="CM037617">
    <property type="protein sequence ID" value="KAH8004020.1"/>
    <property type="molecule type" value="Genomic_DNA"/>
</dbReference>
<reference evidence="1" key="1">
    <citation type="submission" date="2021-08" db="EMBL/GenBank/DDBJ databases">
        <title>The first chromosome-level gecko genome reveals the dynamic sex chromosomes of Neotropical dwarf geckos (Sphaerodactylidae: Sphaerodactylus).</title>
        <authorList>
            <person name="Pinto B.J."/>
            <person name="Keating S.E."/>
            <person name="Gamble T."/>
        </authorList>
    </citation>
    <scope>NUCLEOTIDE SEQUENCE</scope>
    <source>
        <strain evidence="1">TG3544</strain>
    </source>
</reference>
<keyword evidence="2" id="KW-1185">Reference proteome</keyword>
<evidence type="ECO:0000313" key="2">
    <source>
        <dbReference type="Proteomes" id="UP000827872"/>
    </source>
</evidence>
<dbReference type="Proteomes" id="UP000827872">
    <property type="component" value="Linkage Group LG04"/>
</dbReference>
<sequence>MYDNKLLEKSYLLSIYKLQVESLDLHLGLSTRSALDLADSIGDEVLGSADALERLRRNYTGHVLELRRINIELTCKMIERNMMLEAKETALVEQRARCSNV</sequence>